<name>A0A2U9BMH6_SCOMX</name>
<reference evidence="2 3" key="1">
    <citation type="submission" date="2017-12" db="EMBL/GenBank/DDBJ databases">
        <title>Integrating genomic resources of turbot (Scophthalmus maximus) in depth evaluation of genetic and physical mapping variation across individuals.</title>
        <authorList>
            <person name="Martinez P."/>
        </authorList>
    </citation>
    <scope>NUCLEOTIDE SEQUENCE [LARGE SCALE GENOMIC DNA]</scope>
</reference>
<evidence type="ECO:0000313" key="2">
    <source>
        <dbReference type="EMBL" id="AWP05295.1"/>
    </source>
</evidence>
<accession>A0A2U9BMH6</accession>
<dbReference type="Proteomes" id="UP000246464">
    <property type="component" value="Chromosome 8"/>
</dbReference>
<proteinExistence type="predicted"/>
<feature type="region of interest" description="Disordered" evidence="1">
    <location>
        <begin position="1"/>
        <end position="22"/>
    </location>
</feature>
<sequence length="103" mass="11562">MGQNTPLTVKNPRRHLRPWDSQEQQGIREIWESIGGREAKICVGVGCERRMGKLDYGAPVTPVSDSRGWVCRRKGNINARCRPVNLPDELQTVRSAAGVMLLH</sequence>
<dbReference type="AlphaFoldDB" id="A0A2U9BMH6"/>
<protein>
    <submittedName>
        <fullName evidence="2">Uncharacterized protein</fullName>
    </submittedName>
</protein>
<organism evidence="2 3">
    <name type="scientific">Scophthalmus maximus</name>
    <name type="common">Turbot</name>
    <name type="synonym">Psetta maxima</name>
    <dbReference type="NCBI Taxonomy" id="52904"/>
    <lineage>
        <taxon>Eukaryota</taxon>
        <taxon>Metazoa</taxon>
        <taxon>Chordata</taxon>
        <taxon>Craniata</taxon>
        <taxon>Vertebrata</taxon>
        <taxon>Euteleostomi</taxon>
        <taxon>Actinopterygii</taxon>
        <taxon>Neopterygii</taxon>
        <taxon>Teleostei</taxon>
        <taxon>Neoteleostei</taxon>
        <taxon>Acanthomorphata</taxon>
        <taxon>Carangaria</taxon>
        <taxon>Pleuronectiformes</taxon>
        <taxon>Pleuronectoidei</taxon>
        <taxon>Scophthalmidae</taxon>
        <taxon>Scophthalmus</taxon>
    </lineage>
</organism>
<gene>
    <name evidence="2" type="ORF">SMAX5B_011380</name>
</gene>
<dbReference type="EMBL" id="CP026250">
    <property type="protein sequence ID" value="AWP05295.1"/>
    <property type="molecule type" value="Genomic_DNA"/>
</dbReference>
<evidence type="ECO:0000313" key="3">
    <source>
        <dbReference type="Proteomes" id="UP000246464"/>
    </source>
</evidence>
<evidence type="ECO:0000256" key="1">
    <source>
        <dbReference type="SAM" id="MobiDB-lite"/>
    </source>
</evidence>
<keyword evidence="3" id="KW-1185">Reference proteome</keyword>